<dbReference type="Gene3D" id="2.150.10.10">
    <property type="entry name" value="Serralysin-like metalloprotease, C-terminal"/>
    <property type="match status" value="1"/>
</dbReference>
<dbReference type="PANTHER" id="PTHR38340">
    <property type="entry name" value="S-LAYER PROTEIN"/>
    <property type="match status" value="1"/>
</dbReference>
<feature type="domain" description="DUF4214" evidence="3">
    <location>
        <begin position="601"/>
        <end position="668"/>
    </location>
</feature>
<dbReference type="Gene3D" id="2.130.10.10">
    <property type="entry name" value="YVTN repeat-like/Quinoprotein amine dehydrogenase"/>
    <property type="match status" value="1"/>
</dbReference>
<dbReference type="Pfam" id="PF00353">
    <property type="entry name" value="HemolysinCabind"/>
    <property type="match status" value="4"/>
</dbReference>
<dbReference type="InterPro" id="IPR018511">
    <property type="entry name" value="Hemolysin-typ_Ca-bd_CS"/>
</dbReference>
<reference evidence="4 5" key="1">
    <citation type="submission" date="2018-10" db="EMBL/GenBank/DDBJ databases">
        <authorList>
            <person name="Jung H.S."/>
            <person name="Jeon C.O."/>
        </authorList>
    </citation>
    <scope>NUCLEOTIDE SEQUENCE [LARGE SCALE GENOMIC DNA]</scope>
    <source>
        <strain evidence="4 5">MA-7-27</strain>
    </source>
</reference>
<comment type="caution">
    <text evidence="4">The sequence shown here is derived from an EMBL/GenBank/DDBJ whole genome shotgun (WGS) entry which is preliminary data.</text>
</comment>
<keyword evidence="2" id="KW-0964">Secreted</keyword>
<dbReference type="SUPFAM" id="SSF51120">
    <property type="entry name" value="beta-Roll"/>
    <property type="match status" value="3"/>
</dbReference>
<dbReference type="PRINTS" id="PR00313">
    <property type="entry name" value="CABNDNGRPT"/>
</dbReference>
<dbReference type="InterPro" id="IPR050557">
    <property type="entry name" value="RTX_toxin/Mannuronan_C5-epim"/>
</dbReference>
<dbReference type="AlphaFoldDB" id="A0A3L9Y8S9"/>
<dbReference type="InterPro" id="IPR001343">
    <property type="entry name" value="Hemolysn_Ca-bd"/>
</dbReference>
<dbReference type="InterPro" id="IPR015943">
    <property type="entry name" value="WD40/YVTN_repeat-like_dom_sf"/>
</dbReference>
<evidence type="ECO:0000259" key="3">
    <source>
        <dbReference type="Pfam" id="PF13946"/>
    </source>
</evidence>
<protein>
    <submittedName>
        <fullName evidence="4">DUF4214 domain-containing protein</fullName>
    </submittedName>
</protein>
<dbReference type="InterPro" id="IPR025282">
    <property type="entry name" value="DUF4214"/>
</dbReference>
<dbReference type="Proteomes" id="UP000281343">
    <property type="component" value="Unassembled WGS sequence"/>
</dbReference>
<dbReference type="PANTHER" id="PTHR38340:SF1">
    <property type="entry name" value="S-LAYER PROTEIN"/>
    <property type="match status" value="1"/>
</dbReference>
<evidence type="ECO:0000256" key="2">
    <source>
        <dbReference type="ARBA" id="ARBA00022525"/>
    </source>
</evidence>
<evidence type="ECO:0000313" key="5">
    <source>
        <dbReference type="Proteomes" id="UP000281343"/>
    </source>
</evidence>
<dbReference type="Pfam" id="PF13946">
    <property type="entry name" value="DUF4214"/>
    <property type="match status" value="2"/>
</dbReference>
<evidence type="ECO:0000313" key="4">
    <source>
        <dbReference type="EMBL" id="RMA43527.1"/>
    </source>
</evidence>
<dbReference type="InterPro" id="IPR038255">
    <property type="entry name" value="PBS_linker_sf"/>
</dbReference>
<evidence type="ECO:0000256" key="1">
    <source>
        <dbReference type="ARBA" id="ARBA00004613"/>
    </source>
</evidence>
<proteinExistence type="predicted"/>
<dbReference type="Gene3D" id="1.10.3130.20">
    <property type="entry name" value="Phycobilisome linker domain"/>
    <property type="match status" value="2"/>
</dbReference>
<feature type="domain" description="DUF4214" evidence="3">
    <location>
        <begin position="725"/>
        <end position="792"/>
    </location>
</feature>
<organism evidence="4 5">
    <name type="scientific">Rhodophyticola porphyridii</name>
    <dbReference type="NCBI Taxonomy" id="1852017"/>
    <lineage>
        <taxon>Bacteria</taxon>
        <taxon>Pseudomonadati</taxon>
        <taxon>Pseudomonadota</taxon>
        <taxon>Alphaproteobacteria</taxon>
        <taxon>Rhodobacterales</taxon>
        <taxon>Roseobacteraceae</taxon>
        <taxon>Rhodophyticola</taxon>
    </lineage>
</organism>
<sequence length="901" mass="93744">MSHAVPEVVTAITDLDLFVTSSGQAALYATSRSGEAITVFGLGPDGSAQLIDTQYLSEDTISLELMEFGGSLRAVTLGPAMDGPISFQIAADGTIGGVPQTLSSMAASEGFSDLVLTESASGTYVYAGDKAEGTIKAYAVQPDGELVQQTQQDVPGGASRLMAAQAGSEKYLIAVTGDGNQVVSYEVVAGGALQIRGRAGAADGLGVAGISALSQATMPDGEYIVLASQGSSSLSVLRLNTDGSLVPVDHVLDDLSSRFQSVTSLELVTLGDQVFVMAGGADDGMSLFQLLPGGRLVHHATMAASFAASLENVSSIAATTRNGTLEIFAASHTETGITHLSYDPGTVSDTLLGSEGGDEINGTAAGEVISGGHGNDTLNGGAGNDILMDGTGADRLTGGAGRDVFVMAADGIDDTITDFDPAEDVLDLSAYQMFRNLDQITFQTTADGCILTFRNEVLRVISVDQRPLDAADILVPDLINLSRLPVGNLGGETVFAGSVEADFLNGNGVSNYMDGAGGDDLIFGMAGSDLLVGGSGSDSLFGGFGDDVLNGDDVDVGFDPVSAQVFRLYQATLDRAPDAAGHRGWTETLRDGQASLLQVIEGFMGSPEFQGRYGATDTTEFVTLMYENVLGRAPDPAGLQAWRDQLDSGALSRAEVVFGFSESQEFMGNTAAGALEFSQAGYRANWADEVFRLYQATLDRAPDPGGLLAWVGELASGRPYLEVVSGFVNSSEFQGRYGATDNAEFVTLMYENVLGRAPDPAGLQGWRGLLDDGTLSREEVVRGFAESAEFRDNTGPDLSAWMRATFPGDRLEGGGGANAVFGGFGADSFVFDAGDGGTHEVVDLEAWDWVILDGFSYADAGAVLADLTRQGTDLLLADSGVTITFLDTDIADITTDIFQII</sequence>
<comment type="subcellular location">
    <subcellularLocation>
        <location evidence="1">Secreted</location>
    </subcellularLocation>
</comment>
<dbReference type="GO" id="GO:0005576">
    <property type="term" value="C:extracellular region"/>
    <property type="evidence" value="ECO:0007669"/>
    <property type="project" value="UniProtKB-SubCell"/>
</dbReference>
<accession>A0A3L9Y8S9</accession>
<dbReference type="SUPFAM" id="SSF75011">
    <property type="entry name" value="3-carboxy-cis,cis-mucoante lactonizing enzyme"/>
    <property type="match status" value="1"/>
</dbReference>
<dbReference type="InterPro" id="IPR011049">
    <property type="entry name" value="Serralysin-like_metalloprot_C"/>
</dbReference>
<dbReference type="PROSITE" id="PS00330">
    <property type="entry name" value="HEMOLYSIN_CALCIUM"/>
    <property type="match status" value="3"/>
</dbReference>
<dbReference type="GO" id="GO:0005509">
    <property type="term" value="F:calcium ion binding"/>
    <property type="evidence" value="ECO:0007669"/>
    <property type="project" value="InterPro"/>
</dbReference>
<dbReference type="EMBL" id="RCNT01000001">
    <property type="protein sequence ID" value="RMA43527.1"/>
    <property type="molecule type" value="Genomic_DNA"/>
</dbReference>
<gene>
    <name evidence="4" type="ORF">D9R08_00850</name>
</gene>
<name>A0A3L9Y8S9_9RHOB</name>
<keyword evidence="5" id="KW-1185">Reference proteome</keyword>